<feature type="signal peptide" evidence="2">
    <location>
        <begin position="1"/>
        <end position="22"/>
    </location>
</feature>
<proteinExistence type="predicted"/>
<gene>
    <name evidence="4" type="ORF">ME3_01090</name>
</gene>
<dbReference type="AlphaFoldDB" id="J1JU76"/>
<dbReference type="HOGENOM" id="CLU_300296_0_0_5"/>
<dbReference type="Pfam" id="PF13229">
    <property type="entry name" value="Beta_helix"/>
    <property type="match status" value="1"/>
</dbReference>
<organism evidence="4 5">
    <name type="scientific">Bartonella melophagi K-2C</name>
    <dbReference type="NCBI Taxonomy" id="1094557"/>
    <lineage>
        <taxon>Bacteria</taxon>
        <taxon>Pseudomonadati</taxon>
        <taxon>Pseudomonadota</taxon>
        <taxon>Alphaproteobacteria</taxon>
        <taxon>Hyphomicrobiales</taxon>
        <taxon>Bartonellaceae</taxon>
        <taxon>Bartonella</taxon>
    </lineage>
</organism>
<dbReference type="SUPFAM" id="SSF51126">
    <property type="entry name" value="Pectin lyase-like"/>
    <property type="match status" value="1"/>
</dbReference>
<feature type="region of interest" description="Disordered" evidence="1">
    <location>
        <begin position="210"/>
        <end position="241"/>
    </location>
</feature>
<feature type="compositionally biased region" description="Gly residues" evidence="1">
    <location>
        <begin position="64"/>
        <end position="74"/>
    </location>
</feature>
<name>J1JU76_9HYPH</name>
<keyword evidence="5" id="KW-1185">Reference proteome</keyword>
<evidence type="ECO:0000313" key="4">
    <source>
        <dbReference type="EMBL" id="EJF88472.1"/>
    </source>
</evidence>
<keyword evidence="2" id="KW-0732">Signal</keyword>
<evidence type="ECO:0000256" key="1">
    <source>
        <dbReference type="SAM" id="MobiDB-lite"/>
    </source>
</evidence>
<comment type="caution">
    <text evidence="4">The sequence shown here is derived from an EMBL/GenBank/DDBJ whole genome shotgun (WGS) entry which is preliminary data.</text>
</comment>
<feature type="compositionally biased region" description="Low complexity" evidence="1">
    <location>
        <begin position="210"/>
        <end position="220"/>
    </location>
</feature>
<feature type="region of interest" description="Disordered" evidence="1">
    <location>
        <begin position="45"/>
        <end position="99"/>
    </location>
</feature>
<dbReference type="Proteomes" id="UP000009017">
    <property type="component" value="Unassembled WGS sequence"/>
</dbReference>
<accession>J1JU76</accession>
<evidence type="ECO:0000256" key="2">
    <source>
        <dbReference type="SAM" id="SignalP"/>
    </source>
</evidence>
<dbReference type="RefSeq" id="WP_007477830.1">
    <property type="nucleotide sequence ID" value="NZ_JH725084.1"/>
</dbReference>
<dbReference type="InterPro" id="IPR011050">
    <property type="entry name" value="Pectin_lyase_fold/virulence"/>
</dbReference>
<protein>
    <recommendedName>
        <fullName evidence="3">Right handed beta helix domain-containing protein</fullName>
    </recommendedName>
</protein>
<dbReference type="InterPro" id="IPR012332">
    <property type="entry name" value="Autotransporter_pectin_lyase_C"/>
</dbReference>
<dbReference type="InterPro" id="IPR006626">
    <property type="entry name" value="PbH1"/>
</dbReference>
<dbReference type="Gene3D" id="2.160.20.20">
    <property type="match status" value="1"/>
</dbReference>
<reference evidence="4 5" key="1">
    <citation type="submission" date="2012-03" db="EMBL/GenBank/DDBJ databases">
        <title>The Genome Sequence of Bartonella melophagi K-2C.</title>
        <authorList>
            <consortium name="The Broad Institute Genome Sequencing Platform"/>
            <consortium name="The Broad Institute Genome Sequencing Center for Infectious Disease"/>
            <person name="Feldgarden M."/>
            <person name="Kirby J."/>
            <person name="Kosoy M."/>
            <person name="Birtles R."/>
            <person name="Probert W.S."/>
            <person name="Chiaraviglio L."/>
            <person name="Young S.K."/>
            <person name="Zeng Q."/>
            <person name="Gargeya S."/>
            <person name="Fitzgerald M."/>
            <person name="Haas B."/>
            <person name="Abouelleil A."/>
            <person name="Alvarado L."/>
            <person name="Arachchi H.M."/>
            <person name="Berlin A."/>
            <person name="Chapman S.B."/>
            <person name="Gearin G."/>
            <person name="Goldberg J."/>
            <person name="Griggs A."/>
            <person name="Gujja S."/>
            <person name="Hansen M."/>
            <person name="Heiman D."/>
            <person name="Howarth C."/>
            <person name="Larimer J."/>
            <person name="Lui A."/>
            <person name="MacDonald P.J.P."/>
            <person name="McCowen C."/>
            <person name="Montmayeur A."/>
            <person name="Murphy C."/>
            <person name="Neiman D."/>
            <person name="Pearson M."/>
            <person name="Priest M."/>
            <person name="Roberts A."/>
            <person name="Saif S."/>
            <person name="Shea T."/>
            <person name="Sisk P."/>
            <person name="Stolte C."/>
            <person name="Sykes S."/>
            <person name="Wortman J."/>
            <person name="Nusbaum C."/>
            <person name="Birren B."/>
        </authorList>
    </citation>
    <scope>NUCLEOTIDE SEQUENCE [LARGE SCALE GENOMIC DNA]</scope>
    <source>
        <strain evidence="4 5">K-2C</strain>
    </source>
</reference>
<sequence>MVMRRVLRHHVCLCVLSTAVLASLALLTDQNKVYAGLNCKGVANSSGNGSSSDNDKGRIECDGGSNGKGSGGQLSGKRTIDMSGKWGTGGSNRNSDGPAVKVYGRGTNITISSELKITDSGSNSHPAIQVENGGKLTVNNVTMTNMQTGIVVRGGGSSVTVVKGSVMVMRRVLTHHVCLCVLSTAVLASLALLTDQNKVYAGLNCKGVANPSGNGSSSDNNKGRIECDGSGNGKGKDGQLSGIRTIDMSGTWGRGTSNSGEPAVKVHGRADITIVSSELKITDNGQSNSNPAIQVENGGKLTVNNVTATEVYKGIVVKDKGSSVIVNRGTIGVRKNGGAVIEVSGGGDVTLNRGVKTVSGGGNNTGIEVGQGGGNVTVMGTDFSKVKTGIKFTGTGTASVMGGAGGATIFNLTSGGTGIKMEGDGRANATVMNMAFMGNRTATGAEVTSGTLTVNTVTMTNVQTGMKVTGSGRANVMGESTIGVQAGGTGLKVEGTGRANVVGESTIEGKRVGVEVSGSGILKVNGGATIEVQAGGTGLKVEGTGRANVMGGEIKGKGGVGSVGVDVSTSETVTLSGGVKVEGFETGMKVTKGTLKVDGGSAINFKGEYGVYVGIDVTSAELTGTKIVGGGNEKSTGVYAMGGNVTLEGVTVSGVEKGVVMMGSGTLTVMGGTTIDFKGEYGVYVGEKVTSASLKGTKIVGGGSGKGTGVVMVGTEKMTMRLEGVKIEGFETGVSAKGGTVTMNEVKVEGVEMGITMVGKGSLTISGESAISFKGDEGVGVIVGGEVTAELTGSKIVGGGNEKSTGVYAMGVGEMRVALDNVRISKVGKGVSVEGKGSLTISGGEISQVQTGVSVEGKGSLTIEKGTRIEFTNGYGVMVGRGMSASLKGTVIRGEGSGYGVYVGGGTVLLEKVRIEGNEKSTGLRVTQGAVWLKETTLRNVAKGLIISEGDVYMEGGSVEFKGEHGILLKQGRTLLTHVSMKYTGDSHNGFVRKGDD</sequence>
<feature type="domain" description="Right handed beta helix" evidence="3">
    <location>
        <begin position="830"/>
        <end position="960"/>
    </location>
</feature>
<evidence type="ECO:0000313" key="5">
    <source>
        <dbReference type="Proteomes" id="UP000009017"/>
    </source>
</evidence>
<evidence type="ECO:0000259" key="3">
    <source>
        <dbReference type="Pfam" id="PF13229"/>
    </source>
</evidence>
<dbReference type="EMBL" id="AIMA01000021">
    <property type="protein sequence ID" value="EJF88472.1"/>
    <property type="molecule type" value="Genomic_DNA"/>
</dbReference>
<dbReference type="PATRIC" id="fig|1094557.3.peg.1139"/>
<dbReference type="InterPro" id="IPR039448">
    <property type="entry name" value="Beta_helix"/>
</dbReference>
<feature type="chain" id="PRO_5003743696" description="Right handed beta helix domain-containing protein" evidence="2">
    <location>
        <begin position="23"/>
        <end position="997"/>
    </location>
</feature>
<dbReference type="SMART" id="SM00710">
    <property type="entry name" value="PbH1"/>
    <property type="match status" value="9"/>
</dbReference>
<dbReference type="eggNOG" id="ENOG503144A">
    <property type="taxonomic scope" value="Bacteria"/>
</dbReference>